<dbReference type="Proteomes" id="UP000271889">
    <property type="component" value="Unassembled WGS sequence"/>
</dbReference>
<feature type="region of interest" description="Disordered" evidence="1">
    <location>
        <begin position="65"/>
        <end position="87"/>
    </location>
</feature>
<reference evidence="2 3" key="1">
    <citation type="submission" date="2018-11" db="EMBL/GenBank/DDBJ databases">
        <authorList>
            <consortium name="Pathogen Informatics"/>
        </authorList>
    </citation>
    <scope>NUCLEOTIDE SEQUENCE [LARGE SCALE GENOMIC DNA]</scope>
</reference>
<organism evidence="2 3">
    <name type="scientific">Cylicostephanus goldi</name>
    <name type="common">Nematode worm</name>
    <dbReference type="NCBI Taxonomy" id="71465"/>
    <lineage>
        <taxon>Eukaryota</taxon>
        <taxon>Metazoa</taxon>
        <taxon>Ecdysozoa</taxon>
        <taxon>Nematoda</taxon>
        <taxon>Chromadorea</taxon>
        <taxon>Rhabditida</taxon>
        <taxon>Rhabditina</taxon>
        <taxon>Rhabditomorpha</taxon>
        <taxon>Strongyloidea</taxon>
        <taxon>Strongylidae</taxon>
        <taxon>Cylicostephanus</taxon>
    </lineage>
</organism>
<dbReference type="EMBL" id="UYRV01002996">
    <property type="protein sequence ID" value="VDK49642.1"/>
    <property type="molecule type" value="Genomic_DNA"/>
</dbReference>
<evidence type="ECO:0000256" key="1">
    <source>
        <dbReference type="SAM" id="MobiDB-lite"/>
    </source>
</evidence>
<protein>
    <submittedName>
        <fullName evidence="2">Uncharacterized protein</fullName>
    </submittedName>
</protein>
<gene>
    <name evidence="2" type="ORF">CGOC_LOCUS1566</name>
</gene>
<evidence type="ECO:0000313" key="3">
    <source>
        <dbReference type="Proteomes" id="UP000271889"/>
    </source>
</evidence>
<evidence type="ECO:0000313" key="2">
    <source>
        <dbReference type="EMBL" id="VDK49642.1"/>
    </source>
</evidence>
<name>A0A3P6QI73_CYLGO</name>
<accession>A0A3P6QI73</accession>
<sequence>MLFYIDFVLNTFRIVLTDTLYLDMPKDSDLTDFVPDELCLLCDRQRQELAANLRERQLLMCESDSGVCSSASPPTSPRASQPVPSASTEATLLGMTNLYERTREAIMRMQAAQQCEF</sequence>
<keyword evidence="3" id="KW-1185">Reference proteome</keyword>
<feature type="compositionally biased region" description="Low complexity" evidence="1">
    <location>
        <begin position="69"/>
        <end position="82"/>
    </location>
</feature>
<dbReference type="AlphaFoldDB" id="A0A3P6QI73"/>
<proteinExistence type="predicted"/>